<protein>
    <recommendedName>
        <fullName evidence="4">LPP20 lipoprotein</fullName>
    </recommendedName>
</protein>
<dbReference type="AlphaFoldDB" id="A0A2T3MZ87"/>
<feature type="signal peptide" evidence="1">
    <location>
        <begin position="1"/>
        <end position="19"/>
    </location>
</feature>
<evidence type="ECO:0000256" key="1">
    <source>
        <dbReference type="SAM" id="SignalP"/>
    </source>
</evidence>
<dbReference type="OrthoDB" id="5616064at2"/>
<dbReference type="RefSeq" id="WP_107301258.1">
    <property type="nucleotide sequence ID" value="NZ_PYMB01000035.1"/>
</dbReference>
<reference evidence="2 3" key="1">
    <citation type="submission" date="2018-03" db="EMBL/GenBank/DDBJ databases">
        <title>Whole genome sequencing of Histamine producing bacteria.</title>
        <authorList>
            <person name="Butler K."/>
        </authorList>
    </citation>
    <scope>NUCLEOTIDE SEQUENCE [LARGE SCALE GENOMIC DNA]</scope>
    <source>
        <strain evidence="2 3">DSM 19138</strain>
    </source>
</reference>
<keyword evidence="1" id="KW-0732">Signal</keyword>
<evidence type="ECO:0008006" key="4">
    <source>
        <dbReference type="Google" id="ProtNLM"/>
    </source>
</evidence>
<evidence type="ECO:0000313" key="3">
    <source>
        <dbReference type="Proteomes" id="UP000241346"/>
    </source>
</evidence>
<sequence>MKRQLGVSLVSALLLSACAASEKEAEQLDTNHGFDVPEWVMVPSVPGGLAAASCVNASNNFNIDKRHAEAGARSALAQSINVKASVMDRSYSRLNRSESGTQTGETFETVAKSISEVRMQRSQITNVGMGKVNGQSQVCAMAVIDESLVASLFDDVVKQAGVPIDPQDEAAMYEEFRTQKAMSELEQELERLMQ</sequence>
<feature type="chain" id="PRO_5015734512" description="LPP20 lipoprotein" evidence="1">
    <location>
        <begin position="20"/>
        <end position="194"/>
    </location>
</feature>
<dbReference type="Proteomes" id="UP000241346">
    <property type="component" value="Unassembled WGS sequence"/>
</dbReference>
<dbReference type="PROSITE" id="PS51257">
    <property type="entry name" value="PROKAR_LIPOPROTEIN"/>
    <property type="match status" value="1"/>
</dbReference>
<gene>
    <name evidence="2" type="ORF">C9J01_27530</name>
</gene>
<evidence type="ECO:0000313" key="2">
    <source>
        <dbReference type="EMBL" id="PSW05306.1"/>
    </source>
</evidence>
<accession>A0A2T3MZ87</accession>
<proteinExistence type="predicted"/>
<organism evidence="2 3">
    <name type="scientific">Photobacterium rosenbergii</name>
    <dbReference type="NCBI Taxonomy" id="294936"/>
    <lineage>
        <taxon>Bacteria</taxon>
        <taxon>Pseudomonadati</taxon>
        <taxon>Pseudomonadota</taxon>
        <taxon>Gammaproteobacteria</taxon>
        <taxon>Vibrionales</taxon>
        <taxon>Vibrionaceae</taxon>
        <taxon>Photobacterium</taxon>
    </lineage>
</organism>
<dbReference type="EMBL" id="PYMB01000035">
    <property type="protein sequence ID" value="PSW05306.1"/>
    <property type="molecule type" value="Genomic_DNA"/>
</dbReference>
<comment type="caution">
    <text evidence="2">The sequence shown here is derived from an EMBL/GenBank/DDBJ whole genome shotgun (WGS) entry which is preliminary data.</text>
</comment>
<name>A0A2T3MZ87_9GAMM</name>